<keyword evidence="2" id="KW-0812">Transmembrane</keyword>
<evidence type="ECO:0000256" key="2">
    <source>
        <dbReference type="SAM" id="Phobius"/>
    </source>
</evidence>
<dbReference type="OrthoDB" id="6706212at2759"/>
<organism evidence="3 4">
    <name type="scientific">Varanus komodoensis</name>
    <name type="common">Komodo dragon</name>
    <dbReference type="NCBI Taxonomy" id="61221"/>
    <lineage>
        <taxon>Eukaryota</taxon>
        <taxon>Metazoa</taxon>
        <taxon>Chordata</taxon>
        <taxon>Craniata</taxon>
        <taxon>Vertebrata</taxon>
        <taxon>Euteleostomi</taxon>
        <taxon>Lepidosauria</taxon>
        <taxon>Squamata</taxon>
        <taxon>Bifurcata</taxon>
        <taxon>Unidentata</taxon>
        <taxon>Episquamata</taxon>
        <taxon>Toxicofera</taxon>
        <taxon>Anguimorpha</taxon>
        <taxon>Paleoanguimorpha</taxon>
        <taxon>Varanoidea</taxon>
        <taxon>Varanidae</taxon>
        <taxon>Varanus</taxon>
    </lineage>
</organism>
<evidence type="ECO:0000313" key="3">
    <source>
        <dbReference type="Ensembl" id="ENSVKKP00000002350.1"/>
    </source>
</evidence>
<evidence type="ECO:0000313" key="4">
    <source>
        <dbReference type="Proteomes" id="UP000694545"/>
    </source>
</evidence>
<sequence length="138" mass="15517">MAVASFRLQGLLSAAKSHCRAAGLIVHFKTSVRPFHSSCKAFEQLSSKPQPGGQAYEEVKYIPKKKARNPMKTVGIAWAIGFPSGIILFLLTKRQVDKNRMKQLKDRQRMKTSNKENYEKEQYRATSLATEGLAETKS</sequence>
<dbReference type="KEGG" id="vko:123027447"/>
<dbReference type="RefSeq" id="XP_044294265.1">
    <property type="nucleotide sequence ID" value="XM_044438330.1"/>
</dbReference>
<gene>
    <name evidence="3" type="primary">LOC123027447</name>
</gene>
<reference evidence="3" key="1">
    <citation type="submission" date="2025-08" db="UniProtKB">
        <authorList>
            <consortium name="Ensembl"/>
        </authorList>
    </citation>
    <scope>IDENTIFICATION</scope>
</reference>
<dbReference type="OMA" id="VEYMAPR"/>
<dbReference type="Pfam" id="PF15932">
    <property type="entry name" value="DUF4748"/>
    <property type="match status" value="1"/>
</dbReference>
<keyword evidence="2" id="KW-1133">Transmembrane helix</keyword>
<dbReference type="Proteomes" id="UP000694545">
    <property type="component" value="Unplaced"/>
</dbReference>
<proteinExistence type="predicted"/>
<name>A0A8D2IU17_VARKO</name>
<dbReference type="InterPro" id="IPR031833">
    <property type="entry name" value="DUF4748"/>
</dbReference>
<keyword evidence="2" id="KW-0472">Membrane</keyword>
<reference evidence="3" key="2">
    <citation type="submission" date="2025-09" db="UniProtKB">
        <authorList>
            <consortium name="Ensembl"/>
        </authorList>
    </citation>
    <scope>IDENTIFICATION</scope>
</reference>
<dbReference type="AlphaFoldDB" id="A0A8D2IU17"/>
<feature type="transmembrane region" description="Helical" evidence="2">
    <location>
        <begin position="73"/>
        <end position="92"/>
    </location>
</feature>
<feature type="region of interest" description="Disordered" evidence="1">
    <location>
        <begin position="101"/>
        <end position="138"/>
    </location>
</feature>
<accession>A0A8D2IU17</accession>
<protein>
    <submittedName>
        <fullName evidence="3">Uncharacterized protein</fullName>
    </submittedName>
</protein>
<evidence type="ECO:0000256" key="1">
    <source>
        <dbReference type="SAM" id="MobiDB-lite"/>
    </source>
</evidence>
<keyword evidence="4" id="KW-1185">Reference proteome</keyword>
<dbReference type="Ensembl" id="ENSVKKT00000002423.1">
    <property type="protein sequence ID" value="ENSVKKP00000002350.1"/>
    <property type="gene ID" value="ENSVKKG00000001899.1"/>
</dbReference>
<feature type="compositionally biased region" description="Basic and acidic residues" evidence="1">
    <location>
        <begin position="101"/>
        <end position="123"/>
    </location>
</feature>
<dbReference type="GeneID" id="123027447"/>